<keyword evidence="2" id="KW-1185">Reference proteome</keyword>
<dbReference type="EMBL" id="QPMK01000016">
    <property type="protein sequence ID" value="RDD64915.1"/>
    <property type="molecule type" value="Genomic_DNA"/>
</dbReference>
<accession>A0A369TKJ6</accession>
<dbReference type="AlphaFoldDB" id="A0A369TKJ6"/>
<reference evidence="1 2" key="1">
    <citation type="submission" date="2018-07" db="EMBL/GenBank/DDBJ databases">
        <title>Thalassococcus profundi sp. nov., a marine bacterium isolated from deep seawater of Okinawa Trough.</title>
        <authorList>
            <person name="Yu M."/>
        </authorList>
    </citation>
    <scope>NUCLEOTIDE SEQUENCE [LARGE SCALE GENOMIC DNA]</scope>
    <source>
        <strain evidence="1 2">WRAS1</strain>
    </source>
</reference>
<gene>
    <name evidence="1" type="ORF">DU478_17055</name>
</gene>
<name>A0A369TKJ6_9RHOB</name>
<dbReference type="OrthoDB" id="7854136at2"/>
<organism evidence="1 2">
    <name type="scientific">Thalassococcus profundi</name>
    <dbReference type="NCBI Taxonomy" id="2282382"/>
    <lineage>
        <taxon>Bacteria</taxon>
        <taxon>Pseudomonadati</taxon>
        <taxon>Pseudomonadota</taxon>
        <taxon>Alphaproteobacteria</taxon>
        <taxon>Rhodobacterales</taxon>
        <taxon>Roseobacteraceae</taxon>
        <taxon>Thalassococcus</taxon>
    </lineage>
</organism>
<evidence type="ECO:0000313" key="1">
    <source>
        <dbReference type="EMBL" id="RDD64915.1"/>
    </source>
</evidence>
<evidence type="ECO:0000313" key="2">
    <source>
        <dbReference type="Proteomes" id="UP000253977"/>
    </source>
</evidence>
<protein>
    <submittedName>
        <fullName evidence="1">Uncharacterized protein</fullName>
    </submittedName>
</protein>
<comment type="caution">
    <text evidence="1">The sequence shown here is derived from an EMBL/GenBank/DDBJ whole genome shotgun (WGS) entry which is preliminary data.</text>
</comment>
<proteinExistence type="predicted"/>
<sequence>MTAAVRPIGFEDAPARAATTSGHALIDHLRDAARTSRCKEYIDLFGACASLSGNRDVARQAASEVLVRCLSQALGRRPVLYRVGEAATSFDEKWLIALARSLKTGDEASATFLLHSRVATHARRNLVFLLRGVADCFSRI</sequence>
<dbReference type="Proteomes" id="UP000253977">
    <property type="component" value="Unassembled WGS sequence"/>
</dbReference>
<dbReference type="RefSeq" id="WP_114512176.1">
    <property type="nucleotide sequence ID" value="NZ_QPMK01000016.1"/>
</dbReference>